<evidence type="ECO:0000313" key="3">
    <source>
        <dbReference type="Proteomes" id="UP001596303"/>
    </source>
</evidence>
<protein>
    <submittedName>
        <fullName evidence="2">AAA family ATPase</fullName>
    </submittedName>
</protein>
<dbReference type="InterPro" id="IPR027417">
    <property type="entry name" value="P-loop_NTPase"/>
</dbReference>
<sequence>MIVEALWPVLPPGFRSRMVRRVIVTGAESTGTTTLALGLAEILNCPYVPEYGREYTEKRPPVASNPWRSEELVEIARVQNELEEEAARRSDNRWLIGDTDAMTTAFWHERYFGAYSDAVDAVANAQIRPYAYILTGDDINFEADNIREGGDERHELQEKLRTAIRATDIPWIEVHGGVDERLTQAIDFLETQSGQKIR</sequence>
<dbReference type="SUPFAM" id="SSF52540">
    <property type="entry name" value="P-loop containing nucleoside triphosphate hydrolases"/>
    <property type="match status" value="1"/>
</dbReference>
<reference evidence="3" key="1">
    <citation type="journal article" date="2019" name="Int. J. Syst. Evol. Microbiol.">
        <title>The Global Catalogue of Microorganisms (GCM) 10K type strain sequencing project: providing services to taxonomists for standard genome sequencing and annotation.</title>
        <authorList>
            <consortium name="The Broad Institute Genomics Platform"/>
            <consortium name="The Broad Institute Genome Sequencing Center for Infectious Disease"/>
            <person name="Wu L."/>
            <person name="Ma J."/>
        </authorList>
    </citation>
    <scope>NUCLEOTIDE SEQUENCE [LARGE SCALE GENOMIC DNA]</scope>
    <source>
        <strain evidence="3">CGMCC-1.15741</strain>
    </source>
</reference>
<evidence type="ECO:0000259" key="1">
    <source>
        <dbReference type="Pfam" id="PF13521"/>
    </source>
</evidence>
<dbReference type="Gene3D" id="3.40.50.300">
    <property type="entry name" value="P-loop containing nucleotide triphosphate hydrolases"/>
    <property type="match status" value="1"/>
</dbReference>
<name>A0ABW1S489_9PROT</name>
<dbReference type="EMBL" id="JBHSSW010000001">
    <property type="protein sequence ID" value="MFC6196482.1"/>
    <property type="molecule type" value="Genomic_DNA"/>
</dbReference>
<dbReference type="RefSeq" id="WP_377373913.1">
    <property type="nucleotide sequence ID" value="NZ_JBHSSW010000001.1"/>
</dbReference>
<gene>
    <name evidence="2" type="ORF">ACFQDM_00240</name>
</gene>
<dbReference type="Proteomes" id="UP001596303">
    <property type="component" value="Unassembled WGS sequence"/>
</dbReference>
<accession>A0ABW1S489</accession>
<keyword evidence="3" id="KW-1185">Reference proteome</keyword>
<dbReference type="InterPro" id="IPR052735">
    <property type="entry name" value="NAD_biosynth-regulator"/>
</dbReference>
<dbReference type="PANTHER" id="PTHR37512:SF1">
    <property type="entry name" value="NADR_TTD14 AAA DOMAIN-CONTAINING PROTEIN"/>
    <property type="match status" value="1"/>
</dbReference>
<comment type="caution">
    <text evidence="2">The sequence shown here is derived from an EMBL/GenBank/DDBJ whole genome shotgun (WGS) entry which is preliminary data.</text>
</comment>
<proteinExistence type="predicted"/>
<dbReference type="PANTHER" id="PTHR37512">
    <property type="entry name" value="TRIFUNCTIONAL NAD BIOSYNTHESIS/REGULATOR PROTEIN NADR"/>
    <property type="match status" value="1"/>
</dbReference>
<dbReference type="Pfam" id="PF13521">
    <property type="entry name" value="AAA_28"/>
    <property type="match status" value="1"/>
</dbReference>
<evidence type="ECO:0000313" key="2">
    <source>
        <dbReference type="EMBL" id="MFC6196482.1"/>
    </source>
</evidence>
<feature type="domain" description="NadR/Ttd14 AAA" evidence="1">
    <location>
        <begin position="21"/>
        <end position="181"/>
    </location>
</feature>
<dbReference type="InterPro" id="IPR038727">
    <property type="entry name" value="NadR/Ttd14_AAA_dom"/>
</dbReference>
<organism evidence="2 3">
    <name type="scientific">Ponticaulis profundi</name>
    <dbReference type="NCBI Taxonomy" id="2665222"/>
    <lineage>
        <taxon>Bacteria</taxon>
        <taxon>Pseudomonadati</taxon>
        <taxon>Pseudomonadota</taxon>
        <taxon>Alphaproteobacteria</taxon>
        <taxon>Hyphomonadales</taxon>
        <taxon>Hyphomonadaceae</taxon>
        <taxon>Ponticaulis</taxon>
    </lineage>
</organism>